<dbReference type="InterPro" id="IPR002293">
    <property type="entry name" value="AA/rel_permease1"/>
</dbReference>
<comment type="subcellular location">
    <subcellularLocation>
        <location evidence="1">Cell membrane</location>
        <topology evidence="1">Multi-pass membrane protein</topology>
    </subcellularLocation>
</comment>
<dbReference type="PIRSF" id="PIRSF006060">
    <property type="entry name" value="AA_transporter"/>
    <property type="match status" value="1"/>
</dbReference>
<evidence type="ECO:0000256" key="5">
    <source>
        <dbReference type="ARBA" id="ARBA00023136"/>
    </source>
</evidence>
<feature type="transmembrane region" description="Helical" evidence="7">
    <location>
        <begin position="325"/>
        <end position="345"/>
    </location>
</feature>
<feature type="transmembrane region" description="Helical" evidence="7">
    <location>
        <begin position="80"/>
        <end position="101"/>
    </location>
</feature>
<name>A0A8K1C826_PYTOL</name>
<keyword evidence="4 7" id="KW-1133">Transmembrane helix</keyword>
<evidence type="ECO:0000256" key="7">
    <source>
        <dbReference type="SAM" id="Phobius"/>
    </source>
</evidence>
<keyword evidence="9" id="KW-1185">Reference proteome</keyword>
<evidence type="ECO:0000313" key="8">
    <source>
        <dbReference type="EMBL" id="TMW58180.1"/>
    </source>
</evidence>
<proteinExistence type="predicted"/>
<dbReference type="GO" id="GO:0055085">
    <property type="term" value="P:transmembrane transport"/>
    <property type="evidence" value="ECO:0007669"/>
    <property type="project" value="InterPro"/>
</dbReference>
<feature type="transmembrane region" description="Helical" evidence="7">
    <location>
        <begin position="351"/>
        <end position="374"/>
    </location>
</feature>
<keyword evidence="5 7" id="KW-0472">Membrane</keyword>
<evidence type="ECO:0000256" key="4">
    <source>
        <dbReference type="ARBA" id="ARBA00022989"/>
    </source>
</evidence>
<evidence type="ECO:0000256" key="2">
    <source>
        <dbReference type="ARBA" id="ARBA00022475"/>
    </source>
</evidence>
<dbReference type="Pfam" id="PF13520">
    <property type="entry name" value="AA_permease_2"/>
    <property type="match status" value="1"/>
</dbReference>
<evidence type="ECO:0008006" key="10">
    <source>
        <dbReference type="Google" id="ProtNLM"/>
    </source>
</evidence>
<feature type="transmembrane region" description="Helical" evidence="7">
    <location>
        <begin position="12"/>
        <end position="30"/>
    </location>
</feature>
<evidence type="ECO:0000256" key="3">
    <source>
        <dbReference type="ARBA" id="ARBA00022692"/>
    </source>
</evidence>
<evidence type="ECO:0000256" key="1">
    <source>
        <dbReference type="ARBA" id="ARBA00004651"/>
    </source>
</evidence>
<feature type="compositionally biased region" description="Polar residues" evidence="6">
    <location>
        <begin position="476"/>
        <end position="504"/>
    </location>
</feature>
<organism evidence="8 9">
    <name type="scientific">Pythium oligandrum</name>
    <name type="common">Mycoparasitic fungus</name>
    <dbReference type="NCBI Taxonomy" id="41045"/>
    <lineage>
        <taxon>Eukaryota</taxon>
        <taxon>Sar</taxon>
        <taxon>Stramenopiles</taxon>
        <taxon>Oomycota</taxon>
        <taxon>Peronosporomycetes</taxon>
        <taxon>Pythiales</taxon>
        <taxon>Pythiaceae</taxon>
        <taxon>Pythium</taxon>
    </lineage>
</organism>
<protein>
    <recommendedName>
        <fullName evidence="10">Amino acid permease/ SLC12A domain-containing protein</fullName>
    </recommendedName>
</protein>
<evidence type="ECO:0000256" key="6">
    <source>
        <dbReference type="SAM" id="MobiDB-lite"/>
    </source>
</evidence>
<dbReference type="EMBL" id="SPLM01000112">
    <property type="protein sequence ID" value="TMW58180.1"/>
    <property type="molecule type" value="Genomic_DNA"/>
</dbReference>
<feature type="transmembrane region" description="Helical" evidence="7">
    <location>
        <begin position="121"/>
        <end position="138"/>
    </location>
</feature>
<feature type="transmembrane region" description="Helical" evidence="7">
    <location>
        <begin position="150"/>
        <end position="174"/>
    </location>
</feature>
<dbReference type="InterPro" id="IPR050367">
    <property type="entry name" value="APC_superfamily"/>
</dbReference>
<feature type="transmembrane region" description="Helical" evidence="7">
    <location>
        <begin position="278"/>
        <end position="298"/>
    </location>
</feature>
<gene>
    <name evidence="8" type="ORF">Poli38472_011768</name>
</gene>
<feature type="transmembrane region" description="Helical" evidence="7">
    <location>
        <begin position="224"/>
        <end position="243"/>
    </location>
</feature>
<dbReference type="Proteomes" id="UP000794436">
    <property type="component" value="Unassembled WGS sequence"/>
</dbReference>
<sequence>MHGEYGNNRGKLDIWMLGITIVIGGQYFSWNAGLATGFVSYFIAYLLVAAAYLTLCCCTAEITGALPFAGGAYGLSRCTLGFFPGFIIGCCEALEYIAYVATTTLVLADMIVSSVPSLEGYEPLIWALFYITALWFHIRGGQVFWRFNLFIGAVSLLIVVIYSLGSLSFVNFSAYTAHDPSLYFVGGFTNFMKMFPLAGWFFVGVEALSLASDDVPHPKTTVPIAQVACVITLTVSGVMVYFITASLDNAGGIAGLASQLVPLDYGFELMFKITTSTATWLSFPATYATAFGFIWCYGKLIHAMSTSRLLPAVLSTTSDRFETPYIALLAGSTVSYAICVLVYCVPVINKYLFSICITSAFAAYTGQCIGYISLKMNYRNIKSSHFQSPFGICGAIFSMTVWIFGIVCVAGYQGNGSIEILSFLIIVGVLTIFYHAYAKKRQTFSAKENKVLLVAHVMKFNAARFNGKHKTKVVGSRTTKNQSSVGNAKSHATSKASNVSLVET</sequence>
<evidence type="ECO:0000313" key="9">
    <source>
        <dbReference type="Proteomes" id="UP000794436"/>
    </source>
</evidence>
<dbReference type="PANTHER" id="PTHR42770">
    <property type="entry name" value="AMINO ACID TRANSPORTER-RELATED"/>
    <property type="match status" value="1"/>
</dbReference>
<feature type="transmembrane region" description="Helical" evidence="7">
    <location>
        <begin position="418"/>
        <end position="437"/>
    </location>
</feature>
<dbReference type="Gene3D" id="1.20.1740.10">
    <property type="entry name" value="Amino acid/polyamine transporter I"/>
    <property type="match status" value="1"/>
</dbReference>
<feature type="transmembrane region" description="Helical" evidence="7">
    <location>
        <begin position="386"/>
        <end position="412"/>
    </location>
</feature>
<dbReference type="OrthoDB" id="3900342at2759"/>
<keyword evidence="2" id="KW-1003">Cell membrane</keyword>
<comment type="caution">
    <text evidence="8">The sequence shown here is derived from an EMBL/GenBank/DDBJ whole genome shotgun (WGS) entry which is preliminary data.</text>
</comment>
<dbReference type="AlphaFoldDB" id="A0A8K1C826"/>
<dbReference type="GO" id="GO:0016020">
    <property type="term" value="C:membrane"/>
    <property type="evidence" value="ECO:0007669"/>
    <property type="project" value="UniProtKB-SubCell"/>
</dbReference>
<accession>A0A8K1C826</accession>
<feature type="transmembrane region" description="Helical" evidence="7">
    <location>
        <begin position="42"/>
        <end position="68"/>
    </location>
</feature>
<keyword evidence="3 7" id="KW-0812">Transmembrane</keyword>
<reference evidence="8" key="1">
    <citation type="submission" date="2019-03" db="EMBL/GenBank/DDBJ databases">
        <title>Long read genome sequence of the mycoparasitic Pythium oligandrum ATCC 38472 isolated from sugarbeet rhizosphere.</title>
        <authorList>
            <person name="Gaulin E."/>
        </authorList>
    </citation>
    <scope>NUCLEOTIDE SEQUENCE</scope>
    <source>
        <strain evidence="8">ATCC 38472_TT</strain>
    </source>
</reference>
<dbReference type="PANTHER" id="PTHR42770:SF7">
    <property type="entry name" value="MEMBRANE PROTEIN"/>
    <property type="match status" value="1"/>
</dbReference>
<feature type="region of interest" description="Disordered" evidence="6">
    <location>
        <begin position="471"/>
        <end position="504"/>
    </location>
</feature>